<reference evidence="2" key="1">
    <citation type="submission" date="2021-06" db="EMBL/GenBank/DDBJ databases">
        <title>Bradyrhizobium sp. S2-20-1 Genome sequencing.</title>
        <authorList>
            <person name="Jin L."/>
        </authorList>
    </citation>
    <scope>NUCLEOTIDE SEQUENCE</scope>
    <source>
        <strain evidence="2">S2-20-1</strain>
    </source>
</reference>
<evidence type="ECO:0000313" key="2">
    <source>
        <dbReference type="EMBL" id="QWG13163.1"/>
    </source>
</evidence>
<dbReference type="Proteomes" id="UP000680839">
    <property type="component" value="Chromosome"/>
</dbReference>
<dbReference type="Pfam" id="PF09983">
    <property type="entry name" value="JetD_C"/>
    <property type="match status" value="1"/>
</dbReference>
<gene>
    <name evidence="2" type="ORF">KMZ29_26440</name>
</gene>
<evidence type="ECO:0000259" key="1">
    <source>
        <dbReference type="Pfam" id="PF09983"/>
    </source>
</evidence>
<organism evidence="2 3">
    <name type="scientific">Bradyrhizobium sediminis</name>
    <dbReference type="NCBI Taxonomy" id="2840469"/>
    <lineage>
        <taxon>Bacteria</taxon>
        <taxon>Pseudomonadati</taxon>
        <taxon>Pseudomonadota</taxon>
        <taxon>Alphaproteobacteria</taxon>
        <taxon>Hyphomicrobiales</taxon>
        <taxon>Nitrobacteraceae</taxon>
        <taxon>Bradyrhizobium</taxon>
    </lineage>
</organism>
<sequence length="93" mass="10217">MYHWGDIDAGGLRIAAHLEDTFETAIRLHQMEHELALTLGSPLQSSKGLEKLARPGQIGQLACWLRGGGAKMLEQEELDPKTPIFAALVHDQS</sequence>
<dbReference type="InterPro" id="IPR024534">
    <property type="entry name" value="JetD_C"/>
</dbReference>
<proteinExistence type="predicted"/>
<name>A0A975NDL9_9BRAD</name>
<protein>
    <submittedName>
        <fullName evidence="2">DUF2220 domain-containing protein</fullName>
    </submittedName>
</protein>
<dbReference type="EMBL" id="CP076134">
    <property type="protein sequence ID" value="QWG13163.1"/>
    <property type="molecule type" value="Genomic_DNA"/>
</dbReference>
<evidence type="ECO:0000313" key="3">
    <source>
        <dbReference type="Proteomes" id="UP000680839"/>
    </source>
</evidence>
<accession>A0A975NDL9</accession>
<dbReference type="AlphaFoldDB" id="A0A975NDL9"/>
<feature type="domain" description="Wadjet protein JetD C-terminal" evidence="1">
    <location>
        <begin position="1"/>
        <end position="39"/>
    </location>
</feature>
<dbReference type="RefSeq" id="WP_215621908.1">
    <property type="nucleotide sequence ID" value="NZ_CP076134.1"/>
</dbReference>